<keyword evidence="1" id="KW-0812">Transmembrane</keyword>
<name>A0ABU0DC58_9HYPH</name>
<gene>
    <name evidence="2" type="ORF">J2S76_000408</name>
</gene>
<dbReference type="Proteomes" id="UP001238467">
    <property type="component" value="Unassembled WGS sequence"/>
</dbReference>
<evidence type="ECO:0000256" key="1">
    <source>
        <dbReference type="SAM" id="Phobius"/>
    </source>
</evidence>
<proteinExistence type="predicted"/>
<protein>
    <submittedName>
        <fullName evidence="2">MxaA protein</fullName>
    </submittedName>
</protein>
<keyword evidence="1" id="KW-0472">Membrane</keyword>
<keyword evidence="1" id="KW-1133">Transmembrane helix</keyword>
<feature type="transmembrane region" description="Helical" evidence="1">
    <location>
        <begin position="174"/>
        <end position="194"/>
    </location>
</feature>
<reference evidence="2 3" key="1">
    <citation type="submission" date="2023-07" db="EMBL/GenBank/DDBJ databases">
        <title>Genomic Encyclopedia of Type Strains, Phase IV (KMG-IV): sequencing the most valuable type-strain genomes for metagenomic binning, comparative biology and taxonomic classification.</title>
        <authorList>
            <person name="Goeker M."/>
        </authorList>
    </citation>
    <scope>NUCLEOTIDE SEQUENCE [LARGE SCALE GENOMIC DNA]</scope>
    <source>
        <strain evidence="2 3">DSM 1277</strain>
    </source>
</reference>
<organism evidence="2 3">
    <name type="scientific">Ancylobacter vacuolatus</name>
    <dbReference type="NCBI Taxonomy" id="223389"/>
    <lineage>
        <taxon>Bacteria</taxon>
        <taxon>Pseudomonadati</taxon>
        <taxon>Pseudomonadota</taxon>
        <taxon>Alphaproteobacteria</taxon>
        <taxon>Hyphomicrobiales</taxon>
        <taxon>Xanthobacteraceae</taxon>
        <taxon>Ancylobacter</taxon>
    </lineage>
</organism>
<dbReference type="EMBL" id="JAUSUH010000001">
    <property type="protein sequence ID" value="MDQ0346007.1"/>
    <property type="molecule type" value="Genomic_DNA"/>
</dbReference>
<evidence type="ECO:0000313" key="3">
    <source>
        <dbReference type="Proteomes" id="UP001238467"/>
    </source>
</evidence>
<dbReference type="RefSeq" id="WP_307057045.1">
    <property type="nucleotide sequence ID" value="NZ_JAUSUH010000001.1"/>
</dbReference>
<comment type="caution">
    <text evidence="2">The sequence shown here is derived from an EMBL/GenBank/DDBJ whole genome shotgun (WGS) entry which is preliminary data.</text>
</comment>
<sequence length="318" mass="34432">MGRLARILATLGLLATFVLLALPTSPALAQLRTVELYAPRGFGHVIGDTLTLSADIALDAPFVLDPASLPPPRALNYWLDLHEVRLEDHGVSEGVHRYTLDLVYQTFYAPLEPRRLTIPAVALFAIEGERRVPVQVPAWSFLMSPLREIVATGPGPAMQLRPDIAPPLLPTAGLLRGLALALGVALLALLLLAWQMGWGPFGRRRARPFARAARAIPLTLATAPGDPILAASRYAHALQALHRAFDATDGKGVFAEDLPGFFERHAAFRAAEAEVRRLFAASRRAFFGADPAGAQRELPPDELVALARRLRAVERGTA</sequence>
<accession>A0ABU0DC58</accession>
<keyword evidence="3" id="KW-1185">Reference proteome</keyword>
<evidence type="ECO:0000313" key="2">
    <source>
        <dbReference type="EMBL" id="MDQ0346007.1"/>
    </source>
</evidence>